<evidence type="ECO:0000256" key="1">
    <source>
        <dbReference type="SAM" id="MobiDB-lite"/>
    </source>
</evidence>
<accession>A0A7D5P763</accession>
<organism evidence="3 4">
    <name type="scientific">Halosimplex pelagicum</name>
    <dbReference type="NCBI Taxonomy" id="869886"/>
    <lineage>
        <taxon>Archaea</taxon>
        <taxon>Methanobacteriati</taxon>
        <taxon>Methanobacteriota</taxon>
        <taxon>Stenosarchaea group</taxon>
        <taxon>Halobacteria</taxon>
        <taxon>Halobacteriales</taxon>
        <taxon>Haloarculaceae</taxon>
        <taxon>Halosimplex</taxon>
    </lineage>
</organism>
<gene>
    <name evidence="2" type="ORF">HZS54_12925</name>
    <name evidence="3" type="ORF">HZS54_13230</name>
</gene>
<protein>
    <submittedName>
        <fullName evidence="3">Uncharacterized protein</fullName>
    </submittedName>
</protein>
<dbReference type="AlphaFoldDB" id="A0A7D5P763"/>
<dbReference type="GeneID" id="56083569"/>
<proteinExistence type="predicted"/>
<dbReference type="KEGG" id="hpel:HZS54_13230"/>
<dbReference type="OrthoDB" id="350258at2157"/>
<evidence type="ECO:0000313" key="3">
    <source>
        <dbReference type="EMBL" id="QLH82517.1"/>
    </source>
</evidence>
<evidence type="ECO:0000313" key="2">
    <source>
        <dbReference type="EMBL" id="QLH82461.1"/>
    </source>
</evidence>
<dbReference type="RefSeq" id="WP_179917556.1">
    <property type="nucleotide sequence ID" value="NZ_CP058909.1"/>
</dbReference>
<reference evidence="3 4" key="1">
    <citation type="submission" date="2020-07" db="EMBL/GenBank/DDBJ databases">
        <title>Halosimplex litoreum sp. nov. and Halosimplex rubrum sp. nov., isolated from different salt environments.</title>
        <authorList>
            <person name="Cui H."/>
        </authorList>
    </citation>
    <scope>NUCLEOTIDE SEQUENCE [LARGE SCALE GENOMIC DNA]</scope>
    <source>
        <strain evidence="3 4">R2</strain>
    </source>
</reference>
<keyword evidence="4" id="KW-1185">Reference proteome</keyword>
<feature type="region of interest" description="Disordered" evidence="1">
    <location>
        <begin position="139"/>
        <end position="159"/>
    </location>
</feature>
<name>A0A7D5P763_9EURY</name>
<sequence>MPTRSPPTQPEQEMIDLLVAKWDPSMVRGYDLEASPDHQAHMPAADSIDNVGAVFPSLVVSFSNETSGGESTFDFMTERGPGQSPQGVLLATARAEDHDEDNYRGSDDYAAVDAGTIVDEIAGHALDICREHWSAPGTGFTRVGGQRGPDAPDDLNEDPPVRIAQRQLNYGALYVP</sequence>
<dbReference type="KEGG" id="hpel:HZS54_12925"/>
<evidence type="ECO:0000313" key="4">
    <source>
        <dbReference type="Proteomes" id="UP000509346"/>
    </source>
</evidence>
<dbReference type="Proteomes" id="UP000509346">
    <property type="component" value="Chromosome"/>
</dbReference>
<dbReference type="EMBL" id="CP058909">
    <property type="protein sequence ID" value="QLH82461.1"/>
    <property type="molecule type" value="Genomic_DNA"/>
</dbReference>
<dbReference type="EMBL" id="CP058909">
    <property type="protein sequence ID" value="QLH82517.1"/>
    <property type="molecule type" value="Genomic_DNA"/>
</dbReference>